<dbReference type="SUPFAM" id="SSF50978">
    <property type="entry name" value="WD40 repeat-like"/>
    <property type="match status" value="1"/>
</dbReference>
<keyword evidence="4" id="KW-0508">mRNA splicing</keyword>
<dbReference type="Gene3D" id="2.130.10.10">
    <property type="entry name" value="YVTN repeat-like/Quinoprotein amine dehydrogenase"/>
    <property type="match status" value="1"/>
</dbReference>
<proteinExistence type="predicted"/>
<feature type="repeat" description="WD" evidence="5">
    <location>
        <begin position="178"/>
        <end position="204"/>
    </location>
</feature>
<organism evidence="6 7">
    <name type="scientific">Coemansia spiralis</name>
    <dbReference type="NCBI Taxonomy" id="417178"/>
    <lineage>
        <taxon>Eukaryota</taxon>
        <taxon>Fungi</taxon>
        <taxon>Fungi incertae sedis</taxon>
        <taxon>Zoopagomycota</taxon>
        <taxon>Kickxellomycotina</taxon>
        <taxon>Kickxellomycetes</taxon>
        <taxon>Kickxellales</taxon>
        <taxon>Kickxellaceae</taxon>
        <taxon>Coemansia</taxon>
    </lineage>
</organism>
<dbReference type="PROSITE" id="PS50082">
    <property type="entry name" value="WD_REPEATS_2"/>
    <property type="match status" value="7"/>
</dbReference>
<dbReference type="InterPro" id="IPR015943">
    <property type="entry name" value="WD40/YVTN_repeat-like_dom_sf"/>
</dbReference>
<protein>
    <submittedName>
        <fullName evidence="6">Uncharacterized protein</fullName>
    </submittedName>
</protein>
<keyword evidence="1 5" id="KW-0853">WD repeat</keyword>
<dbReference type="InterPro" id="IPR019775">
    <property type="entry name" value="WD40_repeat_CS"/>
</dbReference>
<dbReference type="GO" id="GO:0003723">
    <property type="term" value="F:RNA binding"/>
    <property type="evidence" value="ECO:0007669"/>
    <property type="project" value="TreeGrafter"/>
</dbReference>
<evidence type="ECO:0000256" key="4">
    <source>
        <dbReference type="ARBA" id="ARBA00023187"/>
    </source>
</evidence>
<gene>
    <name evidence="6" type="ORF">GGI25_005193</name>
</gene>
<dbReference type="Proteomes" id="UP001151518">
    <property type="component" value="Unassembled WGS sequence"/>
</dbReference>
<dbReference type="InterPro" id="IPR020472">
    <property type="entry name" value="WD40_PAC1"/>
</dbReference>
<evidence type="ECO:0000256" key="5">
    <source>
        <dbReference type="PROSITE-ProRule" id="PRU00221"/>
    </source>
</evidence>
<dbReference type="AlphaFoldDB" id="A0A9W8G559"/>
<feature type="repeat" description="WD" evidence="5">
    <location>
        <begin position="74"/>
        <end position="106"/>
    </location>
</feature>
<dbReference type="EMBL" id="JANBTW010000086">
    <property type="protein sequence ID" value="KAJ2672266.1"/>
    <property type="molecule type" value="Genomic_DNA"/>
</dbReference>
<comment type="caution">
    <text evidence="6">The sequence shown here is derived from an EMBL/GenBank/DDBJ whole genome shotgun (WGS) entry which is preliminary data.</text>
</comment>
<dbReference type="CDD" id="cd00200">
    <property type="entry name" value="WD40"/>
    <property type="match status" value="1"/>
</dbReference>
<dbReference type="PANTHER" id="PTHR44006:SF1">
    <property type="entry name" value="U5 SMALL NUCLEAR RIBONUCLEOPROTEIN 40 KDA PROTEIN"/>
    <property type="match status" value="1"/>
</dbReference>
<dbReference type="OrthoDB" id="1068471at2759"/>
<dbReference type="PROSITE" id="PS50294">
    <property type="entry name" value="WD_REPEATS_REGION"/>
    <property type="match status" value="5"/>
</dbReference>
<name>A0A9W8G559_9FUNG</name>
<dbReference type="InterPro" id="IPR001680">
    <property type="entry name" value="WD40_rpt"/>
</dbReference>
<keyword evidence="3" id="KW-0677">Repeat</keyword>
<dbReference type="GO" id="GO:0071013">
    <property type="term" value="C:catalytic step 2 spliceosome"/>
    <property type="evidence" value="ECO:0007669"/>
    <property type="project" value="TreeGrafter"/>
</dbReference>
<evidence type="ECO:0000313" key="6">
    <source>
        <dbReference type="EMBL" id="KAJ2672266.1"/>
    </source>
</evidence>
<feature type="repeat" description="WD" evidence="5">
    <location>
        <begin position="117"/>
        <end position="158"/>
    </location>
</feature>
<evidence type="ECO:0000313" key="7">
    <source>
        <dbReference type="Proteomes" id="UP001151518"/>
    </source>
</evidence>
<dbReference type="PRINTS" id="PR00320">
    <property type="entry name" value="GPROTEINBRPT"/>
</dbReference>
<dbReference type="Pfam" id="PF00400">
    <property type="entry name" value="WD40"/>
    <property type="match status" value="6"/>
</dbReference>
<reference evidence="6" key="1">
    <citation type="submission" date="2022-07" db="EMBL/GenBank/DDBJ databases">
        <title>Phylogenomic reconstructions and comparative analyses of Kickxellomycotina fungi.</title>
        <authorList>
            <person name="Reynolds N.K."/>
            <person name="Stajich J.E."/>
            <person name="Barry K."/>
            <person name="Grigoriev I.V."/>
            <person name="Crous P."/>
            <person name="Smith M.E."/>
        </authorList>
    </citation>
    <scope>NUCLEOTIDE SEQUENCE</scope>
    <source>
        <strain evidence="6">NRRL 3115</strain>
    </source>
</reference>
<dbReference type="GO" id="GO:0006397">
    <property type="term" value="P:mRNA processing"/>
    <property type="evidence" value="ECO:0007669"/>
    <property type="project" value="UniProtKB-KW"/>
</dbReference>
<dbReference type="PANTHER" id="PTHR44006">
    <property type="entry name" value="U5 SMALL NUCLEAR RIBONUCLEOPROTEIN 40 KDA PROTEIN"/>
    <property type="match status" value="1"/>
</dbReference>
<feature type="repeat" description="WD" evidence="5">
    <location>
        <begin position="204"/>
        <end position="245"/>
    </location>
</feature>
<evidence type="ECO:0000256" key="3">
    <source>
        <dbReference type="ARBA" id="ARBA00022737"/>
    </source>
</evidence>
<feature type="repeat" description="WD" evidence="5">
    <location>
        <begin position="340"/>
        <end position="373"/>
    </location>
</feature>
<feature type="repeat" description="WD" evidence="5">
    <location>
        <begin position="246"/>
        <end position="281"/>
    </location>
</feature>
<dbReference type="InterPro" id="IPR036322">
    <property type="entry name" value="WD40_repeat_dom_sf"/>
</dbReference>
<dbReference type="PROSITE" id="PS00678">
    <property type="entry name" value="WD_REPEATS_1"/>
    <property type="match status" value="4"/>
</dbReference>
<feature type="repeat" description="WD" evidence="5">
    <location>
        <begin position="309"/>
        <end position="339"/>
    </location>
</feature>
<keyword evidence="2" id="KW-0507">mRNA processing</keyword>
<dbReference type="SMART" id="SM00320">
    <property type="entry name" value="WD40"/>
    <property type="match status" value="7"/>
</dbReference>
<evidence type="ECO:0000256" key="1">
    <source>
        <dbReference type="ARBA" id="ARBA00022574"/>
    </source>
</evidence>
<sequence>MSDHKRKASTEGAVNATDAITNIKSSNGANQLQGTAVALIKRPKTDGDRSENEGTIVRAGPKRTSGLLAPIMHLTGHTKEITSCRFSPSGEHIASASTDTKIFLWNTYGDCANYGALQGHKSGVLEVQWMPGGARVLTASADKTVILWDATTGERLKRGKRHTAPVNSCCPLSWGTGDDSLFASASDDGTALLWDIRQRHPAATIDHNTPLTSIAASLSGDIVYTGSLDNNITGWDVRTLSPVHVLRGHSDTVMGIVISSKTGNYLLSTSLDSTVRLWDLRPYCRNPNRCERVFVGAPHGFEKNLIRPAFDKDEAMVASGSADRTLTAWNIRSGEIKYKLPGHKGCVTQVDFHPREPIVLSASVDRSMFLGEL</sequence>
<evidence type="ECO:0000256" key="2">
    <source>
        <dbReference type="ARBA" id="ARBA00022664"/>
    </source>
</evidence>
<dbReference type="GO" id="GO:0008380">
    <property type="term" value="P:RNA splicing"/>
    <property type="evidence" value="ECO:0007669"/>
    <property type="project" value="UniProtKB-KW"/>
</dbReference>
<accession>A0A9W8G559</accession>
<dbReference type="InterPro" id="IPR052234">
    <property type="entry name" value="U5_snRNP_Component"/>
</dbReference>